<protein>
    <submittedName>
        <fullName evidence="2">Uncharacterized protein</fullName>
    </submittedName>
</protein>
<evidence type="ECO:0000256" key="1">
    <source>
        <dbReference type="SAM" id="Phobius"/>
    </source>
</evidence>
<dbReference type="Proteomes" id="UP000245399">
    <property type="component" value="Chromosome"/>
</dbReference>
<keyword evidence="1" id="KW-1133">Transmembrane helix</keyword>
<feature type="transmembrane region" description="Helical" evidence="1">
    <location>
        <begin position="33"/>
        <end position="54"/>
    </location>
</feature>
<proteinExistence type="predicted"/>
<sequence>MPRAPQGALGLLTKKEKAWFFLLCGYQSKINKLIFLVFLDIAFCQLGNVIRFMIDFKGAARRPCYFRETAGLFQRNILRR</sequence>
<dbReference type="AlphaFoldDB" id="A0AB33FNZ7"/>
<dbReference type="EMBL" id="CP029449">
    <property type="protein sequence ID" value="AWL68714.1"/>
    <property type="molecule type" value="Genomic_DNA"/>
</dbReference>
<keyword evidence="1" id="KW-0812">Transmembrane</keyword>
<accession>A0AB33FNZ7</accession>
<keyword evidence="1" id="KW-0472">Membrane</keyword>
<name>A0AB33FNZ7_SERMA</name>
<organism evidence="2 3">
    <name type="scientific">Serratia marcescens</name>
    <dbReference type="NCBI Taxonomy" id="615"/>
    <lineage>
        <taxon>Bacteria</taxon>
        <taxon>Pseudomonadati</taxon>
        <taxon>Pseudomonadota</taxon>
        <taxon>Gammaproteobacteria</taxon>
        <taxon>Enterobacterales</taxon>
        <taxon>Yersiniaceae</taxon>
        <taxon>Serratia</taxon>
    </lineage>
</organism>
<evidence type="ECO:0000313" key="3">
    <source>
        <dbReference type="Proteomes" id="UP000245399"/>
    </source>
</evidence>
<reference evidence="2 3" key="1">
    <citation type="submission" date="2018-05" db="EMBL/GenBank/DDBJ databases">
        <title>Klebsiella quasipneumonaiae provides a window into carbapenemase gene transfer, plasmid rearrangements and nosocomial acquisition from the hospital environment.</title>
        <authorList>
            <person name="Mathers A.J."/>
            <person name="Vegesana K."/>
            <person name="Stoesser N."/>
            <person name="Crook D."/>
            <person name="Vaughan A."/>
            <person name="Barry K."/>
            <person name="Parikh H."/>
            <person name="Sebra R."/>
            <person name="Kotay S."/>
            <person name="Walker A.S."/>
            <person name="Sheppard A.E."/>
        </authorList>
    </citation>
    <scope>NUCLEOTIDE SEQUENCE [LARGE SCALE GENOMIC DNA]</scope>
    <source>
        <strain evidence="2 3">CAV1761</strain>
    </source>
</reference>
<evidence type="ECO:0000313" key="2">
    <source>
        <dbReference type="EMBL" id="AWL68714.1"/>
    </source>
</evidence>
<gene>
    <name evidence="2" type="ORF">DKC05_14170</name>
</gene>